<dbReference type="PRINTS" id="PR00781">
    <property type="entry name" value="LIPOSIGPTASE"/>
</dbReference>
<protein>
    <recommendedName>
        <fullName evidence="9">Lipoprotein signal peptidase</fullName>
        <ecNumber evidence="9">3.4.23.36</ecNumber>
    </recommendedName>
    <alternativeName>
        <fullName evidence="9">Prolipoprotein signal peptidase</fullName>
    </alternativeName>
    <alternativeName>
        <fullName evidence="9">Signal peptidase II</fullName>
        <shortName evidence="9">SPase II</shortName>
    </alternativeName>
</protein>
<comment type="pathway">
    <text evidence="9">Protein modification; lipoprotein biosynthesis (signal peptide cleavage).</text>
</comment>
<accession>V7I9P3</accession>
<organism evidence="12 13">
    <name type="scientific">Youngiibacter fragilis 232.1</name>
    <dbReference type="NCBI Taxonomy" id="994573"/>
    <lineage>
        <taxon>Bacteria</taxon>
        <taxon>Bacillati</taxon>
        <taxon>Bacillota</taxon>
        <taxon>Clostridia</taxon>
        <taxon>Eubacteriales</taxon>
        <taxon>Clostridiaceae</taxon>
        <taxon>Youngiibacter</taxon>
    </lineage>
</organism>
<evidence type="ECO:0000313" key="12">
    <source>
        <dbReference type="EMBL" id="ETA82059.1"/>
    </source>
</evidence>
<feature type="active site" evidence="9">
    <location>
        <position position="110"/>
    </location>
</feature>
<keyword evidence="2 9" id="KW-1003">Cell membrane</keyword>
<gene>
    <name evidence="9" type="primary">lspA</name>
    <name evidence="12" type="ORF">T472_0203600</name>
</gene>
<evidence type="ECO:0000256" key="7">
    <source>
        <dbReference type="ARBA" id="ARBA00022989"/>
    </source>
</evidence>
<feature type="transmembrane region" description="Helical" evidence="9">
    <location>
        <begin position="56"/>
        <end position="75"/>
    </location>
</feature>
<dbReference type="OrthoDB" id="9810259at2"/>
<evidence type="ECO:0000256" key="3">
    <source>
        <dbReference type="ARBA" id="ARBA00022670"/>
    </source>
</evidence>
<dbReference type="Proteomes" id="UP000017747">
    <property type="component" value="Unassembled WGS sequence"/>
</dbReference>
<comment type="caution">
    <text evidence="9">Lacks conserved residue(s) required for the propagation of feature annotation.</text>
</comment>
<comment type="similarity">
    <text evidence="1 9 11">Belongs to the peptidase A8 family.</text>
</comment>
<keyword evidence="5 9" id="KW-0064">Aspartyl protease</keyword>
<keyword evidence="8 9" id="KW-0472">Membrane</keyword>
<dbReference type="STRING" id="994573.T472_0203600"/>
<evidence type="ECO:0000256" key="6">
    <source>
        <dbReference type="ARBA" id="ARBA00022801"/>
    </source>
</evidence>
<sequence>MALLIVIIGLVLDRLSKAWAIAVLKGSSGITVIEGFFDLAYLENRGAAFGIFQGKAYILAGATTLVILGIVINYIRTKKRTFLFTLSNSMIVAGAVGNLVDRVRQGYVVDFIEWHYKSSYYFPSFNVADMFITVGTALLIIYILKEVD</sequence>
<dbReference type="PROSITE" id="PS00855">
    <property type="entry name" value="SPASE_II"/>
    <property type="match status" value="1"/>
</dbReference>
<dbReference type="HAMAP" id="MF_00161">
    <property type="entry name" value="LspA"/>
    <property type="match status" value="1"/>
</dbReference>
<keyword evidence="13" id="KW-1185">Reference proteome</keyword>
<dbReference type="PATRIC" id="fig|994573.3.peg.681"/>
<keyword evidence="4 9" id="KW-0812">Transmembrane</keyword>
<comment type="function">
    <text evidence="9 10">This protein specifically catalyzes the removal of signal peptides from prolipoproteins.</text>
</comment>
<feature type="transmembrane region" description="Helical" evidence="9">
    <location>
        <begin position="82"/>
        <end position="100"/>
    </location>
</feature>
<comment type="subcellular location">
    <subcellularLocation>
        <location evidence="9">Cell membrane</location>
        <topology evidence="9">Multi-pass membrane protein</topology>
    </subcellularLocation>
</comment>
<evidence type="ECO:0000256" key="4">
    <source>
        <dbReference type="ARBA" id="ARBA00022692"/>
    </source>
</evidence>
<dbReference type="NCBIfam" id="TIGR00077">
    <property type="entry name" value="lspA"/>
    <property type="match status" value="1"/>
</dbReference>
<dbReference type="GO" id="GO:0005886">
    <property type="term" value="C:plasma membrane"/>
    <property type="evidence" value="ECO:0007669"/>
    <property type="project" value="UniProtKB-SubCell"/>
</dbReference>
<dbReference type="UniPathway" id="UPA00665"/>
<keyword evidence="7 9" id="KW-1133">Transmembrane helix</keyword>
<dbReference type="PANTHER" id="PTHR33695">
    <property type="entry name" value="LIPOPROTEIN SIGNAL PEPTIDASE"/>
    <property type="match status" value="1"/>
</dbReference>
<keyword evidence="3 9" id="KW-0645">Protease</keyword>
<dbReference type="RefSeq" id="WP_023388038.1">
    <property type="nucleotide sequence ID" value="NZ_AXUN02000046.1"/>
</dbReference>
<feature type="active site" evidence="9">
    <location>
        <position position="129"/>
    </location>
</feature>
<evidence type="ECO:0000256" key="9">
    <source>
        <dbReference type="HAMAP-Rule" id="MF_00161"/>
    </source>
</evidence>
<dbReference type="EMBL" id="AXUN02000046">
    <property type="protein sequence ID" value="ETA82059.1"/>
    <property type="molecule type" value="Genomic_DNA"/>
</dbReference>
<evidence type="ECO:0000256" key="11">
    <source>
        <dbReference type="RuleBase" id="RU004181"/>
    </source>
</evidence>
<keyword evidence="6 9" id="KW-0378">Hydrolase</keyword>
<evidence type="ECO:0000256" key="10">
    <source>
        <dbReference type="RuleBase" id="RU000594"/>
    </source>
</evidence>
<comment type="caution">
    <text evidence="12">The sequence shown here is derived from an EMBL/GenBank/DDBJ whole genome shotgun (WGS) entry which is preliminary data.</text>
</comment>
<evidence type="ECO:0000256" key="1">
    <source>
        <dbReference type="ARBA" id="ARBA00006139"/>
    </source>
</evidence>
<dbReference type="Pfam" id="PF01252">
    <property type="entry name" value="Peptidase_A8"/>
    <property type="match status" value="1"/>
</dbReference>
<comment type="catalytic activity">
    <reaction evidence="9 10">
        <text>Release of signal peptides from bacterial membrane prolipoproteins. Hydrolyzes -Xaa-Yaa-Zaa-|-(S,diacylglyceryl)Cys-, in which Xaa is hydrophobic (preferably Leu), and Yaa (Ala or Ser) and Zaa (Gly or Ala) have small, neutral side chains.</text>
        <dbReference type="EC" id="3.4.23.36"/>
    </reaction>
</comment>
<dbReference type="PANTHER" id="PTHR33695:SF1">
    <property type="entry name" value="LIPOPROTEIN SIGNAL PEPTIDASE"/>
    <property type="match status" value="1"/>
</dbReference>
<dbReference type="GO" id="GO:0006508">
    <property type="term" value="P:proteolysis"/>
    <property type="evidence" value="ECO:0007669"/>
    <property type="project" value="UniProtKB-KW"/>
</dbReference>
<dbReference type="eggNOG" id="COG0597">
    <property type="taxonomic scope" value="Bacteria"/>
</dbReference>
<evidence type="ECO:0000256" key="8">
    <source>
        <dbReference type="ARBA" id="ARBA00023136"/>
    </source>
</evidence>
<dbReference type="AlphaFoldDB" id="V7I9P3"/>
<proteinExistence type="inferred from homology"/>
<feature type="transmembrane region" description="Helical" evidence="9">
    <location>
        <begin position="120"/>
        <end position="144"/>
    </location>
</feature>
<reference evidence="12" key="1">
    <citation type="journal article" date="2014" name="Genome Announc.">
        <title>Genome Sequence of Youngiibacter fragilis, the Type Strain of the Genus Youngiibacter.</title>
        <authorList>
            <person name="Wawrik C.B."/>
            <person name="Callaghan A.V."/>
            <person name="Stamps B.W."/>
            <person name="Wawrik B."/>
        </authorList>
    </citation>
    <scope>NUCLEOTIDE SEQUENCE [LARGE SCALE GENOMIC DNA]</scope>
    <source>
        <strain evidence="12">232.1</strain>
    </source>
</reference>
<dbReference type="EC" id="3.4.23.36" evidence="9"/>
<name>V7I9P3_9CLOT</name>
<evidence type="ECO:0000313" key="13">
    <source>
        <dbReference type="Proteomes" id="UP000017747"/>
    </source>
</evidence>
<dbReference type="GO" id="GO:0004190">
    <property type="term" value="F:aspartic-type endopeptidase activity"/>
    <property type="evidence" value="ECO:0007669"/>
    <property type="project" value="UniProtKB-UniRule"/>
</dbReference>
<evidence type="ECO:0000256" key="2">
    <source>
        <dbReference type="ARBA" id="ARBA00022475"/>
    </source>
</evidence>
<dbReference type="InterPro" id="IPR001872">
    <property type="entry name" value="Peptidase_A8"/>
</dbReference>
<evidence type="ECO:0000256" key="5">
    <source>
        <dbReference type="ARBA" id="ARBA00022750"/>
    </source>
</evidence>